<keyword evidence="3 5" id="KW-0732">Signal</keyword>
<dbReference type="Gene3D" id="2.50.20.10">
    <property type="entry name" value="Lipoprotein localisation LolA/LolB/LppX"/>
    <property type="match status" value="1"/>
</dbReference>
<evidence type="ECO:0000256" key="4">
    <source>
        <dbReference type="ARBA" id="ARBA00022927"/>
    </source>
</evidence>
<organism evidence="7 8">
    <name type="scientific">Alteromonas australica</name>
    <dbReference type="NCBI Taxonomy" id="589873"/>
    <lineage>
        <taxon>Bacteria</taxon>
        <taxon>Pseudomonadati</taxon>
        <taxon>Pseudomonadota</taxon>
        <taxon>Gammaproteobacteria</taxon>
        <taxon>Alteromonadales</taxon>
        <taxon>Alteromonadaceae</taxon>
        <taxon>Alteromonas/Salinimonas group</taxon>
        <taxon>Alteromonas</taxon>
    </lineage>
</organism>
<dbReference type="Pfam" id="PF17131">
    <property type="entry name" value="LolA_like"/>
    <property type="match status" value="1"/>
</dbReference>
<feature type="domain" description="Uncharacterized protein TP-0789" evidence="6">
    <location>
        <begin position="83"/>
        <end position="263"/>
    </location>
</feature>
<evidence type="ECO:0000256" key="1">
    <source>
        <dbReference type="ARBA" id="ARBA00011245"/>
    </source>
</evidence>
<proteinExistence type="predicted"/>
<name>A0A358DUA0_9ALTE</name>
<keyword evidence="4" id="KW-0653">Protein transport</keyword>
<reference evidence="7 8" key="1">
    <citation type="journal article" date="2018" name="Nat. Biotechnol.">
        <title>A standardized bacterial taxonomy based on genome phylogeny substantially revises the tree of life.</title>
        <authorList>
            <person name="Parks D.H."/>
            <person name="Chuvochina M."/>
            <person name="Waite D.W."/>
            <person name="Rinke C."/>
            <person name="Skarshewski A."/>
            <person name="Chaumeil P.A."/>
            <person name="Hugenholtz P."/>
        </authorList>
    </citation>
    <scope>NUCLEOTIDE SEQUENCE [LARGE SCALE GENOMIC DNA]</scope>
    <source>
        <strain evidence="7">UBA11621</strain>
    </source>
</reference>
<dbReference type="InterPro" id="IPR033399">
    <property type="entry name" value="TP_0789-like"/>
</dbReference>
<feature type="signal peptide" evidence="5">
    <location>
        <begin position="1"/>
        <end position="23"/>
    </location>
</feature>
<evidence type="ECO:0000256" key="3">
    <source>
        <dbReference type="ARBA" id="ARBA00022729"/>
    </source>
</evidence>
<sequence length="271" mass="30389">MKMIKLLCVSLALAVTLVGVAKADAAPDVKSLVAMSEKAAYYAGDDGRSMARMIIVDSQGRKQMRQFTLLRKDVLDESGVETGDQRMLVFFQRPTEVKGTVFRVEKHAALSEDDDRWLYLPAVDLVKRIAAGDKRTSFVGSHFFYEDVSGRATKEDNFTLLPETDSHFVLRATPINPDSVEFSHYIVEIDKATYLPTLINFYKGEQNYRRVEAVKIDSIEGKPTVVRSKVSDLTSGGYTLMEFRGVAYNIGLPDSIFSERSLRTPPHAYLN</sequence>
<dbReference type="InterPro" id="IPR029046">
    <property type="entry name" value="LolA/LolB/LppX"/>
</dbReference>
<dbReference type="SUPFAM" id="SSF89392">
    <property type="entry name" value="Prokaryotic lipoproteins and lipoprotein localization factors"/>
    <property type="match status" value="1"/>
</dbReference>
<protein>
    <submittedName>
        <fullName evidence="7">Outer membrane lipoprotein-sorting protein</fullName>
    </submittedName>
</protein>
<gene>
    <name evidence="7" type="ORF">DEB45_01140</name>
</gene>
<evidence type="ECO:0000313" key="7">
    <source>
        <dbReference type="EMBL" id="HBU49836.1"/>
    </source>
</evidence>
<dbReference type="Proteomes" id="UP000264779">
    <property type="component" value="Unassembled WGS sequence"/>
</dbReference>
<evidence type="ECO:0000256" key="5">
    <source>
        <dbReference type="SAM" id="SignalP"/>
    </source>
</evidence>
<dbReference type="GO" id="GO:0015031">
    <property type="term" value="P:protein transport"/>
    <property type="evidence" value="ECO:0007669"/>
    <property type="project" value="UniProtKB-KW"/>
</dbReference>
<dbReference type="EMBL" id="DONK01000015">
    <property type="protein sequence ID" value="HBU49836.1"/>
    <property type="molecule type" value="Genomic_DNA"/>
</dbReference>
<dbReference type="AlphaFoldDB" id="A0A358DUA0"/>
<evidence type="ECO:0000256" key="2">
    <source>
        <dbReference type="ARBA" id="ARBA00022448"/>
    </source>
</evidence>
<evidence type="ECO:0000259" key="6">
    <source>
        <dbReference type="Pfam" id="PF17131"/>
    </source>
</evidence>
<accession>A0A358DUA0</accession>
<evidence type="ECO:0000313" key="8">
    <source>
        <dbReference type="Proteomes" id="UP000264779"/>
    </source>
</evidence>
<comment type="subunit">
    <text evidence="1">Monomer.</text>
</comment>
<keyword evidence="2" id="KW-0813">Transport</keyword>
<comment type="caution">
    <text evidence="7">The sequence shown here is derived from an EMBL/GenBank/DDBJ whole genome shotgun (WGS) entry which is preliminary data.</text>
</comment>
<keyword evidence="7" id="KW-0449">Lipoprotein</keyword>
<feature type="chain" id="PRO_5017048446" evidence="5">
    <location>
        <begin position="24"/>
        <end position="271"/>
    </location>
</feature>
<dbReference type="CDD" id="cd16329">
    <property type="entry name" value="LolA_like"/>
    <property type="match status" value="1"/>
</dbReference>